<accession>A0A4U1JLR9</accession>
<evidence type="ECO:0000313" key="1">
    <source>
        <dbReference type="EMBL" id="TKD13070.1"/>
    </source>
</evidence>
<protein>
    <submittedName>
        <fullName evidence="1">Uncharacterized protein</fullName>
    </submittedName>
</protein>
<evidence type="ECO:0000313" key="2">
    <source>
        <dbReference type="Proteomes" id="UP000309215"/>
    </source>
</evidence>
<name>A0A4U1JLR9_9BACT</name>
<keyword evidence="2" id="KW-1185">Reference proteome</keyword>
<dbReference type="OrthoDB" id="5496652at2"/>
<organism evidence="1 2">
    <name type="scientific">Polyangium fumosum</name>
    <dbReference type="NCBI Taxonomy" id="889272"/>
    <lineage>
        <taxon>Bacteria</taxon>
        <taxon>Pseudomonadati</taxon>
        <taxon>Myxococcota</taxon>
        <taxon>Polyangia</taxon>
        <taxon>Polyangiales</taxon>
        <taxon>Polyangiaceae</taxon>
        <taxon>Polyangium</taxon>
    </lineage>
</organism>
<gene>
    <name evidence="1" type="ORF">E8A74_00495</name>
</gene>
<dbReference type="SUPFAM" id="SSF53822">
    <property type="entry name" value="Periplasmic binding protein-like I"/>
    <property type="match status" value="1"/>
</dbReference>
<dbReference type="Proteomes" id="UP000309215">
    <property type="component" value="Unassembled WGS sequence"/>
</dbReference>
<comment type="caution">
    <text evidence="1">The sequence shown here is derived from an EMBL/GenBank/DDBJ whole genome shotgun (WGS) entry which is preliminary data.</text>
</comment>
<dbReference type="AlphaFoldDB" id="A0A4U1JLR9"/>
<dbReference type="InterPro" id="IPR028082">
    <property type="entry name" value="Peripla_BP_I"/>
</dbReference>
<dbReference type="PROSITE" id="PS51257">
    <property type="entry name" value="PROKAR_LIPOPROTEIN"/>
    <property type="match status" value="1"/>
</dbReference>
<dbReference type="EMBL" id="SSMQ01000001">
    <property type="protein sequence ID" value="TKD13070.1"/>
    <property type="molecule type" value="Genomic_DNA"/>
</dbReference>
<proteinExistence type="predicted"/>
<sequence length="593" mass="62404">MPRSLGNSLGRWPWALAGFGLAVACAGACGGSRNDAIAPTVPLSSSIEAQTELRSIEASFAQSSRAERQALEDRLLAFQQRFPKDALGPVADVMLAWIALERGDLSRATELSSRAETQTKSVGTTAELARMIQGAALRRSGKAEAAMGKLLPLLGKLIDPHARTFLNEEATASAIGAKHHGQAIELMLVWLHEASIEERGEVRSKLAELLASIPPAALAPILEARRKQHPEPLHEELEVQKTLIERLSDAAISARDQQLARRLLVAAMPLLGTSADEIAELAAGAGGARVEAPTLGLVLPTRSLEARRRGTQVISGVLFGLGLPGSAARLVTRDDLGRDTGIEDALEGLGADGAAIVIAGVDREEATIAAKFAERESIPVVLLHPPAPDVADSAFVFVVGEEPERVRKALVGALPAKGQVVWIGDKGSVDMAREEAFECTRLPPSWRGIGGVVVYGSCVSDVLLSVSGSSVKTAVGLDLGGVSLPKGTFAATAGAYPIDPRAPGRESLSAWMAAHPDPPSLWAGLGRDAAVLAWVGVEGLPTQGTRDPKEVKRRREQAAAALAAAERDLWTTEAKGFGGARRLARTIGVREVR</sequence>
<reference evidence="1 2" key="1">
    <citation type="submission" date="2019-04" db="EMBL/GenBank/DDBJ databases">
        <authorList>
            <person name="Li Y."/>
            <person name="Wang J."/>
        </authorList>
    </citation>
    <scope>NUCLEOTIDE SEQUENCE [LARGE SCALE GENOMIC DNA]</scope>
    <source>
        <strain evidence="1 2">DSM 14668</strain>
    </source>
</reference>
<dbReference type="RefSeq" id="WP_136926886.1">
    <property type="nucleotide sequence ID" value="NZ_SSMQ01000001.1"/>
</dbReference>